<keyword evidence="2" id="KW-1185">Reference proteome</keyword>
<protein>
    <recommendedName>
        <fullName evidence="3">Helicase XPB/Ssl2 N-terminal domain-containing protein</fullName>
    </recommendedName>
</protein>
<dbReference type="Proteomes" id="UP001595748">
    <property type="component" value="Unassembled WGS sequence"/>
</dbReference>
<reference evidence="2" key="1">
    <citation type="journal article" date="2019" name="Int. J. Syst. Evol. Microbiol.">
        <title>The Global Catalogue of Microorganisms (GCM) 10K type strain sequencing project: providing services to taxonomists for standard genome sequencing and annotation.</title>
        <authorList>
            <consortium name="The Broad Institute Genomics Platform"/>
            <consortium name="The Broad Institute Genome Sequencing Center for Infectious Disease"/>
            <person name="Wu L."/>
            <person name="Ma J."/>
        </authorList>
    </citation>
    <scope>NUCLEOTIDE SEQUENCE [LARGE SCALE GENOMIC DNA]</scope>
    <source>
        <strain evidence="2">CCTCC AB 2013263</strain>
    </source>
</reference>
<evidence type="ECO:0008006" key="3">
    <source>
        <dbReference type="Google" id="ProtNLM"/>
    </source>
</evidence>
<evidence type="ECO:0000313" key="2">
    <source>
        <dbReference type="Proteomes" id="UP001595748"/>
    </source>
</evidence>
<dbReference type="EMBL" id="JBHRZF010000187">
    <property type="protein sequence ID" value="MFC3862317.1"/>
    <property type="molecule type" value="Genomic_DNA"/>
</dbReference>
<proteinExistence type="predicted"/>
<accession>A0ABV8ACQ7</accession>
<comment type="caution">
    <text evidence="1">The sequence shown here is derived from an EMBL/GenBank/DDBJ whole genome shotgun (WGS) entry which is preliminary data.</text>
</comment>
<organism evidence="1 2">
    <name type="scientific">Deinococcus antarcticus</name>
    <dbReference type="NCBI Taxonomy" id="1298767"/>
    <lineage>
        <taxon>Bacteria</taxon>
        <taxon>Thermotogati</taxon>
        <taxon>Deinococcota</taxon>
        <taxon>Deinococci</taxon>
        <taxon>Deinococcales</taxon>
        <taxon>Deinococcaceae</taxon>
        <taxon>Deinococcus</taxon>
    </lineage>
</organism>
<evidence type="ECO:0000313" key="1">
    <source>
        <dbReference type="EMBL" id="MFC3862317.1"/>
    </source>
</evidence>
<dbReference type="RefSeq" id="WP_380080078.1">
    <property type="nucleotide sequence ID" value="NZ_JBHRZF010000187.1"/>
</dbReference>
<gene>
    <name evidence="1" type="ORF">ACFOPQ_16265</name>
</gene>
<name>A0ABV8ACQ7_9DEIO</name>
<sequence length="559" mass="61514">MAEPVAYPWSAMTAAQQLLLLHLERAEVLSRVGGGPLVAARLAFRLGEPELARALLARTGGLFDLEESQRLLNDPCPEALLVQAAQVLPGRVAMPAWTETEMEMYVRVLASLLVSDAPPDAARLGGGRPGWAGGLRRLSPCPEQQRWEAGLHLARELQGPLRWATASWGGRFGLQRQVNAAGLGQVEVVSLEYVMTALNAAWRWDLPELAQLLSGPLLIEGLETLAPDRLDTLTSLLADASRLFDWPVVALPGFEVPWPDAYQLLPMPQQSGAGGQDDPPAPVTRQVLVLPRQRPISLRQLATEVRGQPGRSLVVLYSRSSAARLAGMLPGSVLLSSSLSRLHLAERMSELAEQQAASPSLTVVATTLPSTAVGFFDQVSHISAPLPYLIEAAQLSRGTFRILDLLDVALPQLWTRQLQVTHALLDQGDALNDPELQRLYFDELRDLERHQRAPYWLELRRNMQYASLASELNVQSEASVPVLIARDQASEQVIARYRQEGWLPRQGLRHAAWLTASEARRAVQRGEAEDGGWALIWRGDYHPDYGLAWPYVQAAQSSE</sequence>